<keyword evidence="4" id="KW-0067">ATP-binding</keyword>
<organism evidence="10 11">
    <name type="scientific">Gluconacetobacter diazotrophicus</name>
    <name type="common">Acetobacter diazotrophicus</name>
    <dbReference type="NCBI Taxonomy" id="33996"/>
    <lineage>
        <taxon>Bacteria</taxon>
        <taxon>Pseudomonadati</taxon>
        <taxon>Pseudomonadota</taxon>
        <taxon>Alphaproteobacteria</taxon>
        <taxon>Acetobacterales</taxon>
        <taxon>Acetobacteraceae</taxon>
        <taxon>Gluconacetobacter</taxon>
    </lineage>
</organism>
<feature type="transmembrane region" description="Helical" evidence="7">
    <location>
        <begin position="34"/>
        <end position="52"/>
    </location>
</feature>
<keyword evidence="6 7" id="KW-0472">Membrane</keyword>
<dbReference type="SUPFAM" id="SSF90123">
    <property type="entry name" value="ABC transporter transmembrane region"/>
    <property type="match status" value="1"/>
</dbReference>
<dbReference type="GO" id="GO:0034775">
    <property type="term" value="P:glutathione transmembrane transport"/>
    <property type="evidence" value="ECO:0007669"/>
    <property type="project" value="InterPro"/>
</dbReference>
<dbReference type="GO" id="GO:0005524">
    <property type="term" value="F:ATP binding"/>
    <property type="evidence" value="ECO:0007669"/>
    <property type="project" value="UniProtKB-KW"/>
</dbReference>
<dbReference type="GO" id="GO:0034040">
    <property type="term" value="F:ATPase-coupled lipid transmembrane transporter activity"/>
    <property type="evidence" value="ECO:0007669"/>
    <property type="project" value="TreeGrafter"/>
</dbReference>
<evidence type="ECO:0000256" key="3">
    <source>
        <dbReference type="ARBA" id="ARBA00022741"/>
    </source>
</evidence>
<dbReference type="GO" id="GO:0005886">
    <property type="term" value="C:plasma membrane"/>
    <property type="evidence" value="ECO:0007669"/>
    <property type="project" value="UniProtKB-SubCell"/>
</dbReference>
<gene>
    <name evidence="10" type="primary">cydC</name>
    <name evidence="10" type="ORF">HLH33_06695</name>
</gene>
<reference evidence="10 11" key="1">
    <citation type="submission" date="2020-04" db="EMBL/GenBank/DDBJ databases">
        <title>Description of novel Gluconacetobacter.</title>
        <authorList>
            <person name="Sombolestani A."/>
        </authorList>
    </citation>
    <scope>NUCLEOTIDE SEQUENCE [LARGE SCALE GENOMIC DNA]</scope>
    <source>
        <strain evidence="10 11">LMG 7603</strain>
    </source>
</reference>
<name>A0A7W4FE15_GLUDI</name>
<dbReference type="RefSeq" id="WP_183115657.1">
    <property type="nucleotide sequence ID" value="NZ_JABEQG010000009.1"/>
</dbReference>
<evidence type="ECO:0000256" key="4">
    <source>
        <dbReference type="ARBA" id="ARBA00022840"/>
    </source>
</evidence>
<evidence type="ECO:0000256" key="1">
    <source>
        <dbReference type="ARBA" id="ARBA00004651"/>
    </source>
</evidence>
<dbReference type="GO" id="GO:0140359">
    <property type="term" value="F:ABC-type transporter activity"/>
    <property type="evidence" value="ECO:0007669"/>
    <property type="project" value="InterPro"/>
</dbReference>
<dbReference type="Pfam" id="PF00005">
    <property type="entry name" value="ABC_tran"/>
    <property type="match status" value="1"/>
</dbReference>
<keyword evidence="5 7" id="KW-1133">Transmembrane helix</keyword>
<evidence type="ECO:0000259" key="8">
    <source>
        <dbReference type="PROSITE" id="PS50893"/>
    </source>
</evidence>
<dbReference type="InterPro" id="IPR011527">
    <property type="entry name" value="ABC1_TM_dom"/>
</dbReference>
<dbReference type="PROSITE" id="PS50929">
    <property type="entry name" value="ABC_TM1F"/>
    <property type="match status" value="1"/>
</dbReference>
<comment type="caution">
    <text evidence="10">The sequence shown here is derived from an EMBL/GenBank/DDBJ whole genome shotgun (WGS) entry which is preliminary data.</text>
</comment>
<feature type="transmembrane region" description="Helical" evidence="7">
    <location>
        <begin position="141"/>
        <end position="164"/>
    </location>
</feature>
<evidence type="ECO:0000259" key="9">
    <source>
        <dbReference type="PROSITE" id="PS50929"/>
    </source>
</evidence>
<protein>
    <submittedName>
        <fullName evidence="10">Thiol reductant ABC exporter subunit CydC</fullName>
    </submittedName>
</protein>
<dbReference type="Gene3D" id="1.20.1560.10">
    <property type="entry name" value="ABC transporter type 1, transmembrane domain"/>
    <property type="match status" value="1"/>
</dbReference>
<feature type="domain" description="ABC transporter" evidence="8">
    <location>
        <begin position="345"/>
        <end position="568"/>
    </location>
</feature>
<dbReference type="GO" id="GO:0016887">
    <property type="term" value="F:ATP hydrolysis activity"/>
    <property type="evidence" value="ECO:0007669"/>
    <property type="project" value="InterPro"/>
</dbReference>
<dbReference type="PANTHER" id="PTHR24221">
    <property type="entry name" value="ATP-BINDING CASSETTE SUB-FAMILY B"/>
    <property type="match status" value="1"/>
</dbReference>
<dbReference type="EMBL" id="JABEQG010000009">
    <property type="protein sequence ID" value="MBB2155998.1"/>
    <property type="molecule type" value="Genomic_DNA"/>
</dbReference>
<evidence type="ECO:0000256" key="5">
    <source>
        <dbReference type="ARBA" id="ARBA00022989"/>
    </source>
</evidence>
<dbReference type="PROSITE" id="PS50893">
    <property type="entry name" value="ABC_TRANSPORTER_2"/>
    <property type="match status" value="1"/>
</dbReference>
<dbReference type="Gene3D" id="3.40.50.300">
    <property type="entry name" value="P-loop containing nucleotide triphosphate hydrolases"/>
    <property type="match status" value="1"/>
</dbReference>
<dbReference type="InterPro" id="IPR003593">
    <property type="entry name" value="AAA+_ATPase"/>
</dbReference>
<evidence type="ECO:0000256" key="2">
    <source>
        <dbReference type="ARBA" id="ARBA00022692"/>
    </source>
</evidence>
<feature type="transmembrane region" description="Helical" evidence="7">
    <location>
        <begin position="284"/>
        <end position="304"/>
    </location>
</feature>
<feature type="transmembrane region" description="Helical" evidence="7">
    <location>
        <begin position="170"/>
        <end position="193"/>
    </location>
</feature>
<evidence type="ECO:0000256" key="6">
    <source>
        <dbReference type="ARBA" id="ARBA00023136"/>
    </source>
</evidence>
<proteinExistence type="predicted"/>
<dbReference type="InterPro" id="IPR027417">
    <property type="entry name" value="P-loop_NTPase"/>
</dbReference>
<keyword evidence="2 7" id="KW-0812">Transmembrane</keyword>
<dbReference type="SUPFAM" id="SSF52540">
    <property type="entry name" value="P-loop containing nucleoside triphosphate hydrolases"/>
    <property type="match status" value="1"/>
</dbReference>
<dbReference type="PANTHER" id="PTHR24221:SF653">
    <property type="entry name" value="TRANSPORT ATP-BINDING PROTEIN CYDC"/>
    <property type="match status" value="1"/>
</dbReference>
<dbReference type="AlphaFoldDB" id="A0A7W4FE15"/>
<evidence type="ECO:0000313" key="10">
    <source>
        <dbReference type="EMBL" id="MBB2155998.1"/>
    </source>
</evidence>
<comment type="subcellular location">
    <subcellularLocation>
        <location evidence="1">Cell membrane</location>
        <topology evidence="1">Multi-pass membrane protein</topology>
    </subcellularLocation>
</comment>
<dbReference type="SMART" id="SM00382">
    <property type="entry name" value="AAA"/>
    <property type="match status" value="1"/>
</dbReference>
<dbReference type="InterPro" id="IPR036640">
    <property type="entry name" value="ABC1_TM_sf"/>
</dbReference>
<dbReference type="Proteomes" id="UP000550787">
    <property type="component" value="Unassembled WGS sequence"/>
</dbReference>
<keyword evidence="3" id="KW-0547">Nucleotide-binding</keyword>
<sequence length="568" mass="59052">MSDSHVPDTHRAEQDGVAPVLRIMALWHRRAPRMIAGGVLSLLALMAGLILMRGAGARLAGLVSGLVVVGVVLLRASGVARVVLRYVERLVTHDAMFRALADIRVWFFRRLAGGAAAGLGFRRAGDLLSRLVSDVEALDGLYLRILVPLAGACLILPFLVLAVAPVDPTLAAIVGGLFVAGAFLLPLAAAMLGRREGALLTHRLAGLRIGVLDLVTGLREIRAFGAEGRVLSHVRARDASLLDGQARQARLLALLGAVSYLCGQAAILAVLAAVLGVGLGPIPAVRGVGLLFLVVAGFEGAGGLTRAGALAGGISRAAARIVSVGDTDAPSAPVGTLPAPAGADIRFEQVGFRWQANRGHAGRAAVFDGLTLDIPAGSRVAILGPSGIGKSTLAALLLKVASPEAGRILLGGQDLATMDSVSVRQRIAWLSQATHLFADTIRANLLLGRPDATEAELWTALDRAQVGDVVRALPEGLDSWLGEGGASLSGGQGRRIALARTLLSDAPILILDEPATGLDAETEREFLKTLYSVTADRTVILIAHRLVGVERLDRVWRLSDGKAVAVAV</sequence>
<dbReference type="GO" id="GO:0045454">
    <property type="term" value="P:cell redox homeostasis"/>
    <property type="evidence" value="ECO:0007669"/>
    <property type="project" value="InterPro"/>
</dbReference>
<evidence type="ECO:0000313" key="11">
    <source>
        <dbReference type="Proteomes" id="UP000550787"/>
    </source>
</evidence>
<dbReference type="NCBIfam" id="TIGR02868">
    <property type="entry name" value="CydC"/>
    <property type="match status" value="1"/>
</dbReference>
<dbReference type="InterPro" id="IPR014223">
    <property type="entry name" value="ABC_CydC/D"/>
</dbReference>
<feature type="transmembrane region" description="Helical" evidence="7">
    <location>
        <begin position="251"/>
        <end position="278"/>
    </location>
</feature>
<feature type="transmembrane region" description="Helical" evidence="7">
    <location>
        <begin position="59"/>
        <end position="83"/>
    </location>
</feature>
<dbReference type="InterPro" id="IPR039421">
    <property type="entry name" value="Type_1_exporter"/>
</dbReference>
<accession>A0A7W4FE15</accession>
<dbReference type="InterPro" id="IPR003439">
    <property type="entry name" value="ABC_transporter-like_ATP-bd"/>
</dbReference>
<feature type="domain" description="ABC transmembrane type-1" evidence="9">
    <location>
        <begin position="34"/>
        <end position="272"/>
    </location>
</feature>
<evidence type="ECO:0000256" key="7">
    <source>
        <dbReference type="SAM" id="Phobius"/>
    </source>
</evidence>